<dbReference type="RefSeq" id="WP_073133152.1">
    <property type="nucleotide sequence ID" value="NZ_FQWQ01000001.1"/>
</dbReference>
<dbReference type="OrthoDB" id="9806868at2"/>
<dbReference type="PROSITE" id="PS51819">
    <property type="entry name" value="VOC"/>
    <property type="match status" value="1"/>
</dbReference>
<evidence type="ECO:0000259" key="1">
    <source>
        <dbReference type="PROSITE" id="PS51819"/>
    </source>
</evidence>
<dbReference type="EMBL" id="FQWQ01000001">
    <property type="protein sequence ID" value="SHG80684.1"/>
    <property type="molecule type" value="Genomic_DNA"/>
</dbReference>
<protein>
    <submittedName>
        <fullName evidence="2">Uncharacterized conserved protein PhnB, glyoxalase superfamily</fullName>
    </submittedName>
</protein>
<dbReference type="InterPro" id="IPR004360">
    <property type="entry name" value="Glyas_Fos-R_dOase_dom"/>
</dbReference>
<sequence>MPNTNRTMPPGTMIPVLAYDDLHVAIEWLSRVFGFSVRWIAGDHRAQMSLEGGAIAVTRQPGPPPDGSLSTISIMVRVSDVTQHYERAQQQGAKILHAPIDFPYGERQYTVVDLNGYVWTFSQSVHDMIPEDWGGQSVNL</sequence>
<dbReference type="SUPFAM" id="SSF54593">
    <property type="entry name" value="Glyoxalase/Bleomycin resistance protein/Dihydroxybiphenyl dioxygenase"/>
    <property type="match status" value="1"/>
</dbReference>
<accession>A0A1M5MTI9</accession>
<gene>
    <name evidence="2" type="ORF">SAMN04488109_1933</name>
</gene>
<organism evidence="2 3">
    <name type="scientific">Chryseolinea serpens</name>
    <dbReference type="NCBI Taxonomy" id="947013"/>
    <lineage>
        <taxon>Bacteria</taxon>
        <taxon>Pseudomonadati</taxon>
        <taxon>Bacteroidota</taxon>
        <taxon>Cytophagia</taxon>
        <taxon>Cytophagales</taxon>
        <taxon>Fulvivirgaceae</taxon>
        <taxon>Chryseolinea</taxon>
    </lineage>
</organism>
<evidence type="ECO:0000313" key="2">
    <source>
        <dbReference type="EMBL" id="SHG80684.1"/>
    </source>
</evidence>
<dbReference type="Pfam" id="PF00903">
    <property type="entry name" value="Glyoxalase"/>
    <property type="match status" value="1"/>
</dbReference>
<dbReference type="AlphaFoldDB" id="A0A1M5MTI9"/>
<proteinExistence type="predicted"/>
<keyword evidence="3" id="KW-1185">Reference proteome</keyword>
<dbReference type="InterPro" id="IPR037523">
    <property type="entry name" value="VOC_core"/>
</dbReference>
<evidence type="ECO:0000313" key="3">
    <source>
        <dbReference type="Proteomes" id="UP000184212"/>
    </source>
</evidence>
<dbReference type="Gene3D" id="3.30.720.110">
    <property type="match status" value="1"/>
</dbReference>
<dbReference type="Gene3D" id="3.30.720.120">
    <property type="match status" value="1"/>
</dbReference>
<dbReference type="InterPro" id="IPR029068">
    <property type="entry name" value="Glyas_Bleomycin-R_OHBP_Dase"/>
</dbReference>
<dbReference type="STRING" id="947013.SAMN04488109_1933"/>
<dbReference type="Proteomes" id="UP000184212">
    <property type="component" value="Unassembled WGS sequence"/>
</dbReference>
<reference evidence="2 3" key="1">
    <citation type="submission" date="2016-11" db="EMBL/GenBank/DDBJ databases">
        <authorList>
            <person name="Jaros S."/>
            <person name="Januszkiewicz K."/>
            <person name="Wedrychowicz H."/>
        </authorList>
    </citation>
    <scope>NUCLEOTIDE SEQUENCE [LARGE SCALE GENOMIC DNA]</scope>
    <source>
        <strain evidence="2 3">DSM 24574</strain>
    </source>
</reference>
<feature type="domain" description="VOC" evidence="1">
    <location>
        <begin position="11"/>
        <end position="124"/>
    </location>
</feature>
<name>A0A1M5MTI9_9BACT</name>